<evidence type="ECO:0000313" key="2">
    <source>
        <dbReference type="Proteomes" id="UP000663193"/>
    </source>
</evidence>
<organism evidence="1 2">
    <name type="scientific">Phaeosphaeria nodorum (strain SN15 / ATCC MYA-4574 / FGSC 10173)</name>
    <name type="common">Glume blotch fungus</name>
    <name type="synonym">Parastagonospora nodorum</name>
    <dbReference type="NCBI Taxonomy" id="321614"/>
    <lineage>
        <taxon>Eukaryota</taxon>
        <taxon>Fungi</taxon>
        <taxon>Dikarya</taxon>
        <taxon>Ascomycota</taxon>
        <taxon>Pezizomycotina</taxon>
        <taxon>Dothideomycetes</taxon>
        <taxon>Pleosporomycetidae</taxon>
        <taxon>Pleosporales</taxon>
        <taxon>Pleosporineae</taxon>
        <taxon>Phaeosphaeriaceae</taxon>
        <taxon>Parastagonospora</taxon>
    </lineage>
</organism>
<dbReference type="EMBL" id="CP069039">
    <property type="protein sequence ID" value="QRD04425.1"/>
    <property type="molecule type" value="Genomic_DNA"/>
</dbReference>
<feature type="non-terminal residue" evidence="1">
    <location>
        <position position="1"/>
    </location>
</feature>
<reference evidence="2" key="1">
    <citation type="journal article" date="2021" name="BMC Genomics">
        <title>Chromosome-level genome assembly and manually-curated proteome of model necrotroph Parastagonospora nodorum Sn15 reveals a genome-wide trove of candidate effector homologs, and redundancy of virulence-related functions within an accessory chromosome.</title>
        <authorList>
            <person name="Bertazzoni S."/>
            <person name="Jones D.A.B."/>
            <person name="Phan H.T."/>
            <person name="Tan K.-C."/>
            <person name="Hane J.K."/>
        </authorList>
    </citation>
    <scope>NUCLEOTIDE SEQUENCE [LARGE SCALE GENOMIC DNA]</scope>
    <source>
        <strain evidence="2">SN15 / ATCC MYA-4574 / FGSC 10173)</strain>
    </source>
</reference>
<dbReference type="Proteomes" id="UP000663193">
    <property type="component" value="Chromosome 17"/>
</dbReference>
<protein>
    <submittedName>
        <fullName evidence="1">Uncharacterized protein</fullName>
    </submittedName>
</protein>
<dbReference type="AlphaFoldDB" id="A0A7U2FFR1"/>
<name>A0A7U2FFR1_PHANO</name>
<dbReference type="VEuPathDB" id="FungiDB:JI435_421130"/>
<accession>A0A7U2FFR1</accession>
<keyword evidence="2" id="KW-1185">Reference proteome</keyword>
<proteinExistence type="predicted"/>
<sequence>NESMSLWTPSALTPGKGLSQSPGLYLELYWMDIHASCMLILLRCPGWIPANQRMKMATPPLAQWMDASSRMTTDMAVPSQGDVPAVDGIAGYPDRSRGVTTGMPTGERTSVRLIARGIGMSMLVVDVLD</sequence>
<gene>
    <name evidence="1" type="ORF">JI435_421130</name>
</gene>
<evidence type="ECO:0000313" key="1">
    <source>
        <dbReference type="EMBL" id="QRD04425.1"/>
    </source>
</evidence>